<dbReference type="InterPro" id="IPR006015">
    <property type="entry name" value="Universal_stress_UspA"/>
</dbReference>
<accession>A0ABS5S1E6</accession>
<dbReference type="CDD" id="cd00293">
    <property type="entry name" value="USP-like"/>
    <property type="match status" value="1"/>
</dbReference>
<feature type="domain" description="UspA" evidence="2">
    <location>
        <begin position="1"/>
        <end position="135"/>
    </location>
</feature>
<dbReference type="EMBL" id="JAHCTB010000001">
    <property type="protein sequence ID" value="MBT0607041.1"/>
    <property type="molecule type" value="Genomic_DNA"/>
</dbReference>
<protein>
    <submittedName>
        <fullName evidence="3">Universal stress protein</fullName>
    </submittedName>
</protein>
<dbReference type="InterPro" id="IPR006016">
    <property type="entry name" value="UspA"/>
</dbReference>
<evidence type="ECO:0000313" key="3">
    <source>
        <dbReference type="EMBL" id="MBT0607041.1"/>
    </source>
</evidence>
<dbReference type="PANTHER" id="PTHR46268">
    <property type="entry name" value="STRESS RESPONSE PROTEIN NHAX"/>
    <property type="match status" value="1"/>
</dbReference>
<proteinExistence type="inferred from homology"/>
<name>A0ABS5S1E6_9FLAO</name>
<evidence type="ECO:0000313" key="4">
    <source>
        <dbReference type="Proteomes" id="UP001297092"/>
    </source>
</evidence>
<evidence type="ECO:0000259" key="2">
    <source>
        <dbReference type="Pfam" id="PF00582"/>
    </source>
</evidence>
<dbReference type="SUPFAM" id="SSF52402">
    <property type="entry name" value="Adenine nucleotide alpha hydrolases-like"/>
    <property type="match status" value="2"/>
</dbReference>
<organism evidence="3 4">
    <name type="scientific">Aequorivita echinoideorum</name>
    <dbReference type="NCBI Taxonomy" id="1549647"/>
    <lineage>
        <taxon>Bacteria</taxon>
        <taxon>Pseudomonadati</taxon>
        <taxon>Bacteroidota</taxon>
        <taxon>Flavobacteriia</taxon>
        <taxon>Flavobacteriales</taxon>
        <taxon>Flavobacteriaceae</taxon>
        <taxon>Aequorivita</taxon>
    </lineage>
</organism>
<dbReference type="Pfam" id="PF00582">
    <property type="entry name" value="Usp"/>
    <property type="match status" value="1"/>
</dbReference>
<keyword evidence="4" id="KW-1185">Reference proteome</keyword>
<comment type="caution">
    <text evidence="3">The sequence shown here is derived from an EMBL/GenBank/DDBJ whole genome shotgun (WGS) entry which is preliminary data.</text>
</comment>
<gene>
    <name evidence="3" type="ORF">KIV10_02485</name>
</gene>
<comment type="similarity">
    <text evidence="1">Belongs to the universal stress protein A family.</text>
</comment>
<dbReference type="Proteomes" id="UP001297092">
    <property type="component" value="Unassembled WGS sequence"/>
</dbReference>
<dbReference type="Gene3D" id="3.40.50.12370">
    <property type="match status" value="1"/>
</dbReference>
<sequence length="264" mass="29602">MKNILVPVGSSQNSVSNLQYAIDLAKEIGGNVFVVSVFQELSKVGGLSKVNTILKEESENRLDEVLSLVNRKGVQVVAHPIKGEVLAGINRVNSQIPIDLMVLAPRSNSIKEEVYLGKTSGKLLKQTNIPILIVPEGAEFSKPKTMLMAFKNGTFEKDSLLEPVSKFVEFFGTEVHVLHVETPETTDEMKHVSENLKSLQKSYTATEAATTFQGVIEHFQKFQPDMLCVIRRKRGFFKKLWEKNEILKKEFYTSKPLLVLPVQE</sequence>
<reference evidence="3 4" key="1">
    <citation type="submission" date="2021-05" db="EMBL/GenBank/DDBJ databases">
        <title>Aequorivita echinoideorum JCM 30378 genome.</title>
        <authorList>
            <person name="Zhang H."/>
            <person name="Li C."/>
        </authorList>
    </citation>
    <scope>NUCLEOTIDE SEQUENCE [LARGE SCALE GENOMIC DNA]</scope>
    <source>
        <strain evidence="3 4">JCM30378</strain>
    </source>
</reference>
<dbReference type="PRINTS" id="PR01438">
    <property type="entry name" value="UNVRSLSTRESS"/>
</dbReference>
<evidence type="ECO:0000256" key="1">
    <source>
        <dbReference type="ARBA" id="ARBA00008791"/>
    </source>
</evidence>
<dbReference type="RefSeq" id="WP_214111903.1">
    <property type="nucleotide sequence ID" value="NZ_JAHCTB010000001.1"/>
</dbReference>
<dbReference type="PANTHER" id="PTHR46268:SF6">
    <property type="entry name" value="UNIVERSAL STRESS PROTEIN UP12"/>
    <property type="match status" value="1"/>
</dbReference>